<keyword evidence="2" id="KW-1185">Reference proteome</keyword>
<dbReference type="GeneID" id="24642904"/>
<accession>L7TK84</accession>
<dbReference type="RefSeq" id="YP_009150485.1">
    <property type="nucleotide sequence ID" value="NC_027364.1"/>
</dbReference>
<proteinExistence type="predicted"/>
<name>L7TK84_9CAUD</name>
<dbReference type="EMBL" id="KC295538">
    <property type="protein sequence ID" value="AGC34851.1"/>
    <property type="molecule type" value="Genomic_DNA"/>
</dbReference>
<reference evidence="1 2" key="1">
    <citation type="journal article" date="2013" name="Arch. Virol.">
        <title>Genomic analysis of bacteriophage PBECO4 infecting Escherichia coli O157:H7.</title>
        <authorList>
            <person name="Kim M.S."/>
            <person name="Hong S.S."/>
            <person name="Park K."/>
            <person name="Myung H."/>
        </authorList>
    </citation>
    <scope>NUCLEOTIDE SEQUENCE [LARGE SCALE GENOMIC DNA]</scope>
</reference>
<evidence type="ECO:0000313" key="1">
    <source>
        <dbReference type="EMBL" id="AGC34851.1"/>
    </source>
</evidence>
<evidence type="ECO:0000313" key="2">
    <source>
        <dbReference type="Proteomes" id="UP000011158"/>
    </source>
</evidence>
<organism evidence="1 2">
    <name type="scientific">Escherichia phage PBECO4</name>
    <dbReference type="NCBI Taxonomy" id="1273738"/>
    <lineage>
        <taxon>Viruses</taxon>
        <taxon>Duplodnaviria</taxon>
        <taxon>Heunggongvirae</taxon>
        <taxon>Uroviricota</taxon>
        <taxon>Caudoviricetes</taxon>
        <taxon>Asteriusvirus</taxon>
        <taxon>Asteriusvirus PBECO4</taxon>
    </lineage>
</organism>
<dbReference type="Proteomes" id="UP000011158">
    <property type="component" value="Segment"/>
</dbReference>
<sequence length="187" mass="22016">MNINDYQFHRLEFRHCVAFAKTLMCIIDTLSSKQFRKDNDLFLKKGRVTSSDICVELFVDISVDTGDSTRVGCIGHIGTHCFTWNPNTSQVRIDYRNSRWVDLSTESDLESAMFQLSLIHNPNELLYIITFSYLLQNYDNRSGFFIESDIEEIMEEFPSLKDILVEKDFYEDFRDLYDMHLELFKNG</sequence>
<dbReference type="KEGG" id="vg:24642904"/>
<protein>
    <submittedName>
        <fullName evidence="1">Uncharacterized protein</fullName>
    </submittedName>
</protein>